<dbReference type="PANTHER" id="PTHR21490">
    <property type="entry name" value="ENKURIN-RELATED"/>
    <property type="match status" value="1"/>
</dbReference>
<comment type="subcellular location">
    <subcellularLocation>
        <location evidence="1">Cell projection</location>
        <location evidence="1">Cilium</location>
    </subcellularLocation>
    <subcellularLocation>
        <location evidence="2">Cytoplasm</location>
        <location evidence="2">Cytoskeleton</location>
    </subcellularLocation>
</comment>
<accession>A0A5J4UMX1</accession>
<dbReference type="PANTHER" id="PTHR21490:SF2">
    <property type="entry name" value="ENKURIN DOMAIN-CONTAINING PROTEIN 1"/>
    <property type="match status" value="1"/>
</dbReference>
<keyword evidence="5" id="KW-0966">Cell projection</keyword>
<gene>
    <name evidence="8" type="ORF">EZS28_033358</name>
</gene>
<evidence type="ECO:0000313" key="8">
    <source>
        <dbReference type="EMBL" id="KAA6371115.1"/>
    </source>
</evidence>
<dbReference type="GO" id="GO:0005929">
    <property type="term" value="C:cilium"/>
    <property type="evidence" value="ECO:0007669"/>
    <property type="project" value="UniProtKB-SubCell"/>
</dbReference>
<reference evidence="8 9" key="1">
    <citation type="submission" date="2019-03" db="EMBL/GenBank/DDBJ databases">
        <title>Single cell metagenomics reveals metabolic interactions within the superorganism composed of flagellate Streblomastix strix and complex community of Bacteroidetes bacteria on its surface.</title>
        <authorList>
            <person name="Treitli S.C."/>
            <person name="Kolisko M."/>
            <person name="Husnik F."/>
            <person name="Keeling P."/>
            <person name="Hampl V."/>
        </authorList>
    </citation>
    <scope>NUCLEOTIDE SEQUENCE [LARGE SCALE GENOMIC DNA]</scope>
    <source>
        <strain evidence="8">ST1C</strain>
    </source>
</reference>
<evidence type="ECO:0000256" key="3">
    <source>
        <dbReference type="ARBA" id="ARBA00022490"/>
    </source>
</evidence>
<dbReference type="Pfam" id="PF13864">
    <property type="entry name" value="Enkurin"/>
    <property type="match status" value="1"/>
</dbReference>
<evidence type="ECO:0000256" key="1">
    <source>
        <dbReference type="ARBA" id="ARBA00004138"/>
    </source>
</evidence>
<dbReference type="OrthoDB" id="10264920at2759"/>
<name>A0A5J4UMX1_9EUKA</name>
<evidence type="ECO:0000256" key="2">
    <source>
        <dbReference type="ARBA" id="ARBA00004245"/>
    </source>
</evidence>
<feature type="compositionally biased region" description="Basic and acidic residues" evidence="6">
    <location>
        <begin position="24"/>
        <end position="60"/>
    </location>
</feature>
<feature type="compositionally biased region" description="Basic and acidic residues" evidence="6">
    <location>
        <begin position="146"/>
        <end position="155"/>
    </location>
</feature>
<keyword evidence="3" id="KW-0963">Cytoplasm</keyword>
<dbReference type="AlphaFoldDB" id="A0A5J4UMX1"/>
<comment type="caution">
    <text evidence="8">The sequence shown here is derived from an EMBL/GenBank/DDBJ whole genome shotgun (WGS) entry which is preliminary data.</text>
</comment>
<evidence type="ECO:0000256" key="6">
    <source>
        <dbReference type="SAM" id="MobiDB-lite"/>
    </source>
</evidence>
<dbReference type="InterPro" id="IPR027012">
    <property type="entry name" value="Enkurin_dom"/>
</dbReference>
<feature type="compositionally biased region" description="Basic and acidic residues" evidence="6">
    <location>
        <begin position="1"/>
        <end position="12"/>
    </location>
</feature>
<feature type="region of interest" description="Disordered" evidence="6">
    <location>
        <begin position="1"/>
        <end position="160"/>
    </location>
</feature>
<protein>
    <recommendedName>
        <fullName evidence="7">Enkurin domain-containing protein</fullName>
    </recommendedName>
</protein>
<evidence type="ECO:0000259" key="7">
    <source>
        <dbReference type="PROSITE" id="PS51665"/>
    </source>
</evidence>
<organism evidence="8 9">
    <name type="scientific">Streblomastix strix</name>
    <dbReference type="NCBI Taxonomy" id="222440"/>
    <lineage>
        <taxon>Eukaryota</taxon>
        <taxon>Metamonada</taxon>
        <taxon>Preaxostyla</taxon>
        <taxon>Oxymonadida</taxon>
        <taxon>Streblomastigidae</taxon>
        <taxon>Streblomastix</taxon>
    </lineage>
</organism>
<evidence type="ECO:0000256" key="5">
    <source>
        <dbReference type="ARBA" id="ARBA00023273"/>
    </source>
</evidence>
<sequence length="265" mass="30081">MSAKDIAKRMNKDSVGACMQPVYNERETLRRKGITPKDHSKQNKELLAQKDRENRQRREQEDWERENAVPFKMKQFQDVPSRLSSDPRNPVTKGGAQKGPPSKLKKSQSTPGMDENGDTQGYADHDVVDCVGGGGGGKPALVRRNSGLDEPKSQVKELNPSYGKVPSYIIERRKLKQAVEELKKLEAERNARPGLMLLSEQERLDTLDTLTKKHDLINTELNHLPIAMKTVASEKRRKELETELTDIDKSITAFSREKVYIKMDE</sequence>
<proteinExistence type="predicted"/>
<dbReference type="Proteomes" id="UP000324800">
    <property type="component" value="Unassembled WGS sequence"/>
</dbReference>
<dbReference type="GO" id="GO:0005881">
    <property type="term" value="C:cytoplasmic microtubule"/>
    <property type="evidence" value="ECO:0007669"/>
    <property type="project" value="TreeGrafter"/>
</dbReference>
<dbReference type="EMBL" id="SNRW01014767">
    <property type="protein sequence ID" value="KAA6371115.1"/>
    <property type="molecule type" value="Genomic_DNA"/>
</dbReference>
<dbReference type="InterPro" id="IPR052102">
    <property type="entry name" value="Enkurin_domain-protein"/>
</dbReference>
<evidence type="ECO:0000256" key="4">
    <source>
        <dbReference type="ARBA" id="ARBA00023212"/>
    </source>
</evidence>
<keyword evidence="4" id="KW-0206">Cytoskeleton</keyword>
<dbReference type="PROSITE" id="PS51665">
    <property type="entry name" value="ENKURIN"/>
    <property type="match status" value="1"/>
</dbReference>
<evidence type="ECO:0000313" key="9">
    <source>
        <dbReference type="Proteomes" id="UP000324800"/>
    </source>
</evidence>
<feature type="domain" description="Enkurin" evidence="7">
    <location>
        <begin position="170"/>
        <end position="262"/>
    </location>
</feature>